<reference evidence="3 4" key="1">
    <citation type="submission" date="2017-12" db="EMBL/GenBank/DDBJ databases">
        <title>Phylogenetic diversity of female urinary microbiome.</title>
        <authorList>
            <person name="Thomas-White K."/>
            <person name="Wolfe A.J."/>
        </authorList>
    </citation>
    <scope>NUCLEOTIDE SEQUENCE [LARGE SCALE GENOMIC DNA]</scope>
    <source>
        <strain evidence="3 4">UMB1298</strain>
    </source>
</reference>
<sequence>MTNSYPQNVSRRSVTAGTLWSAPAVAIAAAAPAVAVSACVTYTGAFTQPSSYNPVPLSYTFRGSDGSTVTVSLSTASYGGKTLLSNNLTAAGNVNKGYNGMGDLATDGLQLQQQGTGGQRLTFTFSQPVSNLSFVVADIDNSGKQYRDSVTLSPAPTSVVNGSSLTGSGGTGDPLRATTTSPVNSDNKANRSTVTMAGPLSSMTVDFSSSTGTAAQQMFITGMTFEVC</sequence>
<feature type="compositionally biased region" description="Polar residues" evidence="1">
    <location>
        <begin position="177"/>
        <end position="195"/>
    </location>
</feature>
<evidence type="ECO:0000313" key="3">
    <source>
        <dbReference type="EMBL" id="PKZ42660.1"/>
    </source>
</evidence>
<feature type="compositionally biased region" description="Low complexity" evidence="1">
    <location>
        <begin position="157"/>
        <end position="166"/>
    </location>
</feature>
<accession>A0A2I1PDI4</accession>
<evidence type="ECO:0000256" key="1">
    <source>
        <dbReference type="SAM" id="MobiDB-lite"/>
    </source>
</evidence>
<dbReference type="AlphaFoldDB" id="A0A2I1PDI4"/>
<dbReference type="OrthoDB" id="3783351at2"/>
<feature type="compositionally biased region" description="Polar residues" evidence="1">
    <location>
        <begin position="147"/>
        <end position="156"/>
    </location>
</feature>
<comment type="caution">
    <text evidence="3">The sequence shown here is derived from an EMBL/GenBank/DDBJ whole genome shotgun (WGS) entry which is preliminary data.</text>
</comment>
<keyword evidence="4" id="KW-1185">Reference proteome</keyword>
<dbReference type="RefSeq" id="WP_101849091.1">
    <property type="nucleotide sequence ID" value="NZ_PKIZ01000002.1"/>
</dbReference>
<evidence type="ECO:0000256" key="2">
    <source>
        <dbReference type="SAM" id="SignalP"/>
    </source>
</evidence>
<protein>
    <submittedName>
        <fullName evidence="3">Uncharacterized protein</fullName>
    </submittedName>
</protein>
<feature type="signal peptide" evidence="2">
    <location>
        <begin position="1"/>
        <end position="35"/>
    </location>
</feature>
<name>A0A2I1PDI4_9MICO</name>
<gene>
    <name evidence="3" type="ORF">CYJ76_02020</name>
</gene>
<feature type="chain" id="PRO_5039332348" evidence="2">
    <location>
        <begin position="36"/>
        <end position="228"/>
    </location>
</feature>
<dbReference type="InterPro" id="IPR006311">
    <property type="entry name" value="TAT_signal"/>
</dbReference>
<organism evidence="3 4">
    <name type="scientific">Kytococcus schroeteri</name>
    <dbReference type="NCBI Taxonomy" id="138300"/>
    <lineage>
        <taxon>Bacteria</taxon>
        <taxon>Bacillati</taxon>
        <taxon>Actinomycetota</taxon>
        <taxon>Actinomycetes</taxon>
        <taxon>Micrococcales</taxon>
        <taxon>Kytococcaceae</taxon>
        <taxon>Kytococcus</taxon>
    </lineage>
</organism>
<keyword evidence="2" id="KW-0732">Signal</keyword>
<proteinExistence type="predicted"/>
<dbReference type="Proteomes" id="UP000234206">
    <property type="component" value="Unassembled WGS sequence"/>
</dbReference>
<dbReference type="PROSITE" id="PS51318">
    <property type="entry name" value="TAT"/>
    <property type="match status" value="1"/>
</dbReference>
<feature type="region of interest" description="Disordered" evidence="1">
    <location>
        <begin position="147"/>
        <end position="195"/>
    </location>
</feature>
<dbReference type="EMBL" id="PKIZ01000002">
    <property type="protein sequence ID" value="PKZ42660.1"/>
    <property type="molecule type" value="Genomic_DNA"/>
</dbReference>
<evidence type="ECO:0000313" key="4">
    <source>
        <dbReference type="Proteomes" id="UP000234206"/>
    </source>
</evidence>